<keyword evidence="3" id="KW-1185">Reference proteome</keyword>
<dbReference type="EMBL" id="SOZI01000043">
    <property type="protein sequence ID" value="TNY21468.1"/>
    <property type="molecule type" value="Genomic_DNA"/>
</dbReference>
<dbReference type="Proteomes" id="UP000311382">
    <property type="component" value="Unassembled WGS sequence"/>
</dbReference>
<proteinExistence type="predicted"/>
<evidence type="ECO:0000313" key="3">
    <source>
        <dbReference type="Proteomes" id="UP000311382"/>
    </source>
</evidence>
<reference evidence="2 3" key="1">
    <citation type="submission" date="2019-03" db="EMBL/GenBank/DDBJ databases">
        <title>Rhodosporidium diobovatum UCD-FST 08-225 genome sequencing, assembly, and annotation.</title>
        <authorList>
            <person name="Fakankun I.U."/>
            <person name="Fristensky B."/>
            <person name="Levin D.B."/>
        </authorList>
    </citation>
    <scope>NUCLEOTIDE SEQUENCE [LARGE SCALE GENOMIC DNA]</scope>
    <source>
        <strain evidence="2 3">UCD-FST 08-225</strain>
    </source>
</reference>
<name>A0A5C5FXG5_9BASI</name>
<evidence type="ECO:0000313" key="2">
    <source>
        <dbReference type="EMBL" id="TNY21468.1"/>
    </source>
</evidence>
<feature type="region of interest" description="Disordered" evidence="1">
    <location>
        <begin position="356"/>
        <end position="382"/>
    </location>
</feature>
<organism evidence="2 3">
    <name type="scientific">Rhodotorula diobovata</name>
    <dbReference type="NCBI Taxonomy" id="5288"/>
    <lineage>
        <taxon>Eukaryota</taxon>
        <taxon>Fungi</taxon>
        <taxon>Dikarya</taxon>
        <taxon>Basidiomycota</taxon>
        <taxon>Pucciniomycotina</taxon>
        <taxon>Microbotryomycetes</taxon>
        <taxon>Sporidiobolales</taxon>
        <taxon>Sporidiobolaceae</taxon>
        <taxon>Rhodotorula</taxon>
    </lineage>
</organism>
<sequence>MASPQHAERLSYAHAEAALSNAATAFLDAHLRADPRAGPLAQRTCDAWERAVRREVRGEWWDLWDGTDQRGFVDDMGGVERWFDGCDPLYGPAVPDELPPLGDPSIPCWHTLKHMRTSYSRERLVVRRFAASPPPHTDGRTWLEHTQRWFGEGVVPYIDGREFDAADPRARREVVDEFVQVYDDLRAGGMALPDISDSGPFDALVLLLEKVRPALASPRTRPFDALTSASASRRAQNAVHRAQTSLVRLHGEGRPPLDDLSYKVSRRVVKLPWWRGRVDQARLQALVEAELKALLKALPRADRAEECVRPSLPFVLPRESRLPRAHVSASRRTRSSGCWTASGADAEADVCTGAEAGAAAGGGGEEGPGRGSAESEQMRLWL</sequence>
<feature type="compositionally biased region" description="Gly residues" evidence="1">
    <location>
        <begin position="359"/>
        <end position="370"/>
    </location>
</feature>
<accession>A0A5C5FXG5</accession>
<comment type="caution">
    <text evidence="2">The sequence shown here is derived from an EMBL/GenBank/DDBJ whole genome shotgun (WGS) entry which is preliminary data.</text>
</comment>
<evidence type="ECO:0000256" key="1">
    <source>
        <dbReference type="SAM" id="MobiDB-lite"/>
    </source>
</evidence>
<dbReference type="AlphaFoldDB" id="A0A5C5FXG5"/>
<protein>
    <submittedName>
        <fullName evidence="2">Uncharacterized protein</fullName>
    </submittedName>
</protein>
<gene>
    <name evidence="2" type="ORF">DMC30DRAFT_446172</name>
</gene>